<comment type="caution">
    <text evidence="2">The sequence shown here is derived from an EMBL/GenBank/DDBJ whole genome shotgun (WGS) entry which is preliminary data.</text>
</comment>
<dbReference type="RefSeq" id="WP_345540594.1">
    <property type="nucleotide sequence ID" value="NZ_BAABGJ010000077.1"/>
</dbReference>
<dbReference type="EMBL" id="BAABGJ010000077">
    <property type="protein sequence ID" value="GAA4353445.1"/>
    <property type="molecule type" value="Genomic_DNA"/>
</dbReference>
<name>A0ABP8I892_9BURK</name>
<evidence type="ECO:0000313" key="3">
    <source>
        <dbReference type="Proteomes" id="UP001500975"/>
    </source>
</evidence>
<protein>
    <submittedName>
        <fullName evidence="2">Uncharacterized protein</fullName>
    </submittedName>
</protein>
<accession>A0ABP8I892</accession>
<proteinExistence type="predicted"/>
<feature type="region of interest" description="Disordered" evidence="1">
    <location>
        <begin position="1"/>
        <end position="23"/>
    </location>
</feature>
<sequence length="70" mass="7893">MLKIFRSTRPQPQGDPRRPESLSDQDLCLWTAHWRNADEEAHVDAPGMVALLEAEMTRRFGGPTTMAADL</sequence>
<organism evidence="2 3">
    <name type="scientific">Variovorax defluvii</name>
    <dbReference type="NCBI Taxonomy" id="913761"/>
    <lineage>
        <taxon>Bacteria</taxon>
        <taxon>Pseudomonadati</taxon>
        <taxon>Pseudomonadota</taxon>
        <taxon>Betaproteobacteria</taxon>
        <taxon>Burkholderiales</taxon>
        <taxon>Comamonadaceae</taxon>
        <taxon>Variovorax</taxon>
    </lineage>
</organism>
<reference evidence="3" key="1">
    <citation type="journal article" date="2019" name="Int. J. Syst. Evol. Microbiol.">
        <title>The Global Catalogue of Microorganisms (GCM) 10K type strain sequencing project: providing services to taxonomists for standard genome sequencing and annotation.</title>
        <authorList>
            <consortium name="The Broad Institute Genomics Platform"/>
            <consortium name="The Broad Institute Genome Sequencing Center for Infectious Disease"/>
            <person name="Wu L."/>
            <person name="Ma J."/>
        </authorList>
    </citation>
    <scope>NUCLEOTIDE SEQUENCE [LARGE SCALE GENOMIC DNA]</scope>
    <source>
        <strain evidence="3">JCM 17804</strain>
    </source>
</reference>
<evidence type="ECO:0000256" key="1">
    <source>
        <dbReference type="SAM" id="MobiDB-lite"/>
    </source>
</evidence>
<keyword evidence="3" id="KW-1185">Reference proteome</keyword>
<evidence type="ECO:0000313" key="2">
    <source>
        <dbReference type="EMBL" id="GAA4353445.1"/>
    </source>
</evidence>
<gene>
    <name evidence="2" type="ORF">GCM10023165_43670</name>
</gene>
<dbReference type="Proteomes" id="UP001500975">
    <property type="component" value="Unassembled WGS sequence"/>
</dbReference>